<sequence>QLLTIPKWKQILSNVLKQLLLSHTKKTNIADNNNFGTAVSIISKELIQNLDFEITKLSNTIVIIANSTCQYALRRIPNIKLIIRSLIELTNFQVLENSEKKIIPKKTFSNRDYFFNQYKTKEIEEIKSFHIDETILNKEELYTNLLENKYSLTLYLTRIEEVLTIKKSKETKLTSEEIINELVQVETLNQEQVKEATLILKEFDNLFLTRSDILKYATAVYYKIDTENV</sequence>
<protein>
    <submittedName>
        <fullName evidence="1">15832_t:CDS:1</fullName>
    </submittedName>
</protein>
<evidence type="ECO:0000313" key="2">
    <source>
        <dbReference type="Proteomes" id="UP000789920"/>
    </source>
</evidence>
<keyword evidence="2" id="KW-1185">Reference proteome</keyword>
<feature type="non-terminal residue" evidence="1">
    <location>
        <position position="1"/>
    </location>
</feature>
<name>A0ACA9LMX2_9GLOM</name>
<reference evidence="1" key="1">
    <citation type="submission" date="2021-06" db="EMBL/GenBank/DDBJ databases">
        <authorList>
            <person name="Kallberg Y."/>
            <person name="Tangrot J."/>
            <person name="Rosling A."/>
        </authorList>
    </citation>
    <scope>NUCLEOTIDE SEQUENCE</scope>
    <source>
        <strain evidence="1">MA461A</strain>
    </source>
</reference>
<organism evidence="1 2">
    <name type="scientific">Racocetra persica</name>
    <dbReference type="NCBI Taxonomy" id="160502"/>
    <lineage>
        <taxon>Eukaryota</taxon>
        <taxon>Fungi</taxon>
        <taxon>Fungi incertae sedis</taxon>
        <taxon>Mucoromycota</taxon>
        <taxon>Glomeromycotina</taxon>
        <taxon>Glomeromycetes</taxon>
        <taxon>Diversisporales</taxon>
        <taxon>Gigasporaceae</taxon>
        <taxon>Racocetra</taxon>
    </lineage>
</organism>
<accession>A0ACA9LMX2</accession>
<proteinExistence type="predicted"/>
<evidence type="ECO:0000313" key="1">
    <source>
        <dbReference type="EMBL" id="CAG8535776.1"/>
    </source>
</evidence>
<comment type="caution">
    <text evidence="1">The sequence shown here is derived from an EMBL/GenBank/DDBJ whole genome shotgun (WGS) entry which is preliminary data.</text>
</comment>
<dbReference type="EMBL" id="CAJVQC010004075">
    <property type="protein sequence ID" value="CAG8535776.1"/>
    <property type="molecule type" value="Genomic_DNA"/>
</dbReference>
<dbReference type="Proteomes" id="UP000789920">
    <property type="component" value="Unassembled WGS sequence"/>
</dbReference>
<gene>
    <name evidence="1" type="ORF">RPERSI_LOCUS3336</name>
</gene>